<dbReference type="Proteomes" id="UP000176628">
    <property type="component" value="Unassembled WGS sequence"/>
</dbReference>
<evidence type="ECO:0000259" key="3">
    <source>
        <dbReference type="PROSITE" id="PS50110"/>
    </source>
</evidence>
<dbReference type="Pfam" id="PF00072">
    <property type="entry name" value="Response_reg"/>
    <property type="match status" value="1"/>
</dbReference>
<dbReference type="SUPFAM" id="SSF52172">
    <property type="entry name" value="CheY-like"/>
    <property type="match status" value="1"/>
</dbReference>
<dbReference type="InterPro" id="IPR050595">
    <property type="entry name" value="Bact_response_regulator"/>
</dbReference>
<dbReference type="SMART" id="SM00448">
    <property type="entry name" value="REC"/>
    <property type="match status" value="1"/>
</dbReference>
<protein>
    <recommendedName>
        <fullName evidence="3">Response regulatory domain-containing protein</fullName>
    </recommendedName>
</protein>
<keyword evidence="1 2" id="KW-0597">Phosphoprotein</keyword>
<dbReference type="PANTHER" id="PTHR44591">
    <property type="entry name" value="STRESS RESPONSE REGULATOR PROTEIN 1"/>
    <property type="match status" value="1"/>
</dbReference>
<feature type="domain" description="Response regulatory" evidence="3">
    <location>
        <begin position="3"/>
        <end position="119"/>
    </location>
</feature>
<proteinExistence type="predicted"/>
<feature type="modified residue" description="4-aspartylphosphate" evidence="2">
    <location>
        <position position="52"/>
    </location>
</feature>
<dbReference type="InterPro" id="IPR011006">
    <property type="entry name" value="CheY-like_superfamily"/>
</dbReference>
<dbReference type="InterPro" id="IPR001789">
    <property type="entry name" value="Sig_transdc_resp-reg_receiver"/>
</dbReference>
<accession>A0A1F5G1Q5</accession>
<sequence>MAHILFVEDDKNIFETYQLELLWQGYKITHASDGVEALEKLKNFKPDLILLDLSLPKKDGLEVLSEIKGNEKTKSIPVIILTNFATDQNIHKAFELGAVSFVAKYSFTPAETAAKVKAILNPPSPTELPKE</sequence>
<organism evidence="4 5">
    <name type="scientific">Candidatus Curtissbacteria bacterium RBG_16_39_7</name>
    <dbReference type="NCBI Taxonomy" id="1797707"/>
    <lineage>
        <taxon>Bacteria</taxon>
        <taxon>Candidatus Curtissiibacteriota</taxon>
    </lineage>
</organism>
<name>A0A1F5G1Q5_9BACT</name>
<evidence type="ECO:0000313" key="4">
    <source>
        <dbReference type="EMBL" id="OGD85779.1"/>
    </source>
</evidence>
<dbReference type="PANTHER" id="PTHR44591:SF3">
    <property type="entry name" value="RESPONSE REGULATORY DOMAIN-CONTAINING PROTEIN"/>
    <property type="match status" value="1"/>
</dbReference>
<evidence type="ECO:0000256" key="1">
    <source>
        <dbReference type="ARBA" id="ARBA00022553"/>
    </source>
</evidence>
<reference evidence="4 5" key="1">
    <citation type="journal article" date="2016" name="Nat. Commun.">
        <title>Thousands of microbial genomes shed light on interconnected biogeochemical processes in an aquifer system.</title>
        <authorList>
            <person name="Anantharaman K."/>
            <person name="Brown C.T."/>
            <person name="Hug L.A."/>
            <person name="Sharon I."/>
            <person name="Castelle C.J."/>
            <person name="Probst A.J."/>
            <person name="Thomas B.C."/>
            <person name="Singh A."/>
            <person name="Wilkins M.J."/>
            <person name="Karaoz U."/>
            <person name="Brodie E.L."/>
            <person name="Williams K.H."/>
            <person name="Hubbard S.S."/>
            <person name="Banfield J.F."/>
        </authorList>
    </citation>
    <scope>NUCLEOTIDE SEQUENCE [LARGE SCALE GENOMIC DNA]</scope>
</reference>
<dbReference type="EMBL" id="MFAV01000045">
    <property type="protein sequence ID" value="OGD85779.1"/>
    <property type="molecule type" value="Genomic_DNA"/>
</dbReference>
<evidence type="ECO:0000256" key="2">
    <source>
        <dbReference type="PROSITE-ProRule" id="PRU00169"/>
    </source>
</evidence>
<dbReference type="AlphaFoldDB" id="A0A1F5G1Q5"/>
<dbReference type="Gene3D" id="3.40.50.2300">
    <property type="match status" value="1"/>
</dbReference>
<dbReference type="PROSITE" id="PS50110">
    <property type="entry name" value="RESPONSE_REGULATORY"/>
    <property type="match status" value="1"/>
</dbReference>
<dbReference type="GO" id="GO:0000160">
    <property type="term" value="P:phosphorelay signal transduction system"/>
    <property type="evidence" value="ECO:0007669"/>
    <property type="project" value="InterPro"/>
</dbReference>
<gene>
    <name evidence="4" type="ORF">A2Z23_02725</name>
</gene>
<evidence type="ECO:0000313" key="5">
    <source>
        <dbReference type="Proteomes" id="UP000176628"/>
    </source>
</evidence>
<comment type="caution">
    <text evidence="4">The sequence shown here is derived from an EMBL/GenBank/DDBJ whole genome shotgun (WGS) entry which is preliminary data.</text>
</comment>